<dbReference type="AlphaFoldDB" id="A0A429VAI9"/>
<evidence type="ECO:0000256" key="3">
    <source>
        <dbReference type="ARBA" id="ARBA00022432"/>
    </source>
</evidence>
<dbReference type="Pfam" id="PF00342">
    <property type="entry name" value="PGI"/>
    <property type="match status" value="1"/>
</dbReference>
<keyword evidence="5 7" id="KW-0413">Isomerase</keyword>
<dbReference type="PROSITE" id="PS51463">
    <property type="entry name" value="P_GLUCOSE_ISOMERASE_3"/>
    <property type="match status" value="1"/>
</dbReference>
<dbReference type="InterPro" id="IPR035482">
    <property type="entry name" value="SIS_PGI_2"/>
</dbReference>
<evidence type="ECO:0000256" key="7">
    <source>
        <dbReference type="HAMAP-Rule" id="MF_00473"/>
    </source>
</evidence>
<comment type="function">
    <text evidence="7">Catalyzes the reversible isomerization of glucose-6-phosphate to fructose-6-phosphate.</text>
</comment>
<dbReference type="OrthoDB" id="140919at2"/>
<dbReference type="GO" id="GO:0006096">
    <property type="term" value="P:glycolytic process"/>
    <property type="evidence" value="ECO:0007669"/>
    <property type="project" value="UniProtKB-UniRule"/>
</dbReference>
<comment type="catalytic activity">
    <reaction evidence="6 7 8">
        <text>alpha-D-glucose 6-phosphate = beta-D-fructose 6-phosphate</text>
        <dbReference type="Rhea" id="RHEA:11816"/>
        <dbReference type="ChEBI" id="CHEBI:57634"/>
        <dbReference type="ChEBI" id="CHEBI:58225"/>
        <dbReference type="EC" id="5.3.1.9"/>
    </reaction>
</comment>
<dbReference type="PRINTS" id="PR00662">
    <property type="entry name" value="G6PISOMERASE"/>
</dbReference>
<dbReference type="InterPro" id="IPR018189">
    <property type="entry name" value="Phosphoglucose_isomerase_CS"/>
</dbReference>
<keyword evidence="7" id="KW-0963">Cytoplasm</keyword>
<dbReference type="InterPro" id="IPR001672">
    <property type="entry name" value="G6P_Isomerase"/>
</dbReference>
<feature type="active site" evidence="7">
    <location>
        <position position="365"/>
    </location>
</feature>
<dbReference type="CDD" id="cd05015">
    <property type="entry name" value="SIS_PGI_1"/>
    <property type="match status" value="1"/>
</dbReference>
<evidence type="ECO:0000256" key="6">
    <source>
        <dbReference type="ARBA" id="ARBA00029321"/>
    </source>
</evidence>
<sequence>MKPAMPSTDWTALETLADKPLEALFEGDGQRLRWMAFDAAGLHFDFTKTHLDQAVVAAFVRLAEQAGFKEARERLFSGAIVNPTEGRPAEHPAERGEGSEQAVELAGQRHARMRAVVDAIEAGAFGDVTGVLHIGIGGSALGPALLVDALGREEESYRVSVLSNIDGQSFDEAVRNLDPQTTLVVVASKTFTTAETLRNAESALEWLTANDVADPYGRVIAVTAAPAKAVEWGVDETRVLPFGESVGGRYSLWSAVGFSAALALGVDAFSDLLDGAAEMDQHFRLAPPEQNAPMLAAFGDLYYAQKRGAETRAIFAYDDRLRLLTSYVQQLSMESNGKSVTADGAPLGRPSGSVVWGGVGTDAQHAVFQLLHQGTHLVPVEFVAAVEADDGQDPAHHRELLLNCFAQAAALMKGRKSEQGARDYPGDRPSTTILLSRLEPRSLGALLAYHEHRTFTEAVLLGINPFDQYGVELGKEMARAIDDPETRDGFDPSTRALIERAGL</sequence>
<dbReference type="EMBL" id="RWJF01000001">
    <property type="protein sequence ID" value="RST30862.1"/>
    <property type="molecule type" value="Genomic_DNA"/>
</dbReference>
<evidence type="ECO:0000256" key="2">
    <source>
        <dbReference type="ARBA" id="ARBA00006604"/>
    </source>
</evidence>
<dbReference type="Gene3D" id="3.40.50.10490">
    <property type="entry name" value="Glucose-6-phosphate isomerase like protein, domain 1"/>
    <property type="match status" value="2"/>
</dbReference>
<protein>
    <recommendedName>
        <fullName evidence="7">Glucose-6-phosphate isomerase</fullName>
        <shortName evidence="7">GPI</shortName>
        <ecNumber evidence="7">5.3.1.9</ecNumber>
    </recommendedName>
    <alternativeName>
        <fullName evidence="7">Phosphoglucose isomerase</fullName>
        <shortName evidence="7">PGI</shortName>
    </alternativeName>
    <alternativeName>
        <fullName evidence="7">Phosphohexose isomerase</fullName>
        <shortName evidence="7">PHI</shortName>
    </alternativeName>
</protein>
<reference evidence="9 10" key="1">
    <citation type="submission" date="2018-12" db="EMBL/GenBank/DDBJ databases">
        <title>Sphingomonas sp. HMF7854 Genome sequencing and assembly.</title>
        <authorList>
            <person name="Cha I."/>
            <person name="Kang H."/>
            <person name="Kim H."/>
            <person name="Kang J."/>
            <person name="Joh K."/>
        </authorList>
    </citation>
    <scope>NUCLEOTIDE SEQUENCE [LARGE SCALE GENOMIC DNA]</scope>
    <source>
        <strain evidence="9 10">HMF7854</strain>
    </source>
</reference>
<dbReference type="GO" id="GO:0004347">
    <property type="term" value="F:glucose-6-phosphate isomerase activity"/>
    <property type="evidence" value="ECO:0007669"/>
    <property type="project" value="UniProtKB-UniRule"/>
</dbReference>
<gene>
    <name evidence="7" type="primary">pgi</name>
    <name evidence="9" type="ORF">HMF7854_08425</name>
</gene>
<dbReference type="InterPro" id="IPR035476">
    <property type="entry name" value="SIS_PGI_1"/>
</dbReference>
<dbReference type="NCBIfam" id="NF001211">
    <property type="entry name" value="PRK00179.1"/>
    <property type="match status" value="1"/>
</dbReference>
<dbReference type="GO" id="GO:0097367">
    <property type="term" value="F:carbohydrate derivative binding"/>
    <property type="evidence" value="ECO:0007669"/>
    <property type="project" value="InterPro"/>
</dbReference>
<dbReference type="EC" id="5.3.1.9" evidence="7"/>
<dbReference type="HAMAP" id="MF_00473">
    <property type="entry name" value="G6P_isomerase"/>
    <property type="match status" value="1"/>
</dbReference>
<organism evidence="9 10">
    <name type="scientific">Sphingomonas ginkgonis</name>
    <dbReference type="NCBI Taxonomy" id="2315330"/>
    <lineage>
        <taxon>Bacteria</taxon>
        <taxon>Pseudomonadati</taxon>
        <taxon>Pseudomonadota</taxon>
        <taxon>Alphaproteobacteria</taxon>
        <taxon>Sphingomonadales</taxon>
        <taxon>Sphingomonadaceae</taxon>
        <taxon>Sphingomonas</taxon>
    </lineage>
</organism>
<dbReference type="PANTHER" id="PTHR11469:SF1">
    <property type="entry name" value="GLUCOSE-6-PHOSPHATE ISOMERASE"/>
    <property type="match status" value="1"/>
</dbReference>
<comment type="similarity">
    <text evidence="2 7 8">Belongs to the GPI family.</text>
</comment>
<dbReference type="UniPathway" id="UPA00138"/>
<comment type="pathway">
    <text evidence="7">Carbohydrate biosynthesis; gluconeogenesis.</text>
</comment>
<dbReference type="PANTHER" id="PTHR11469">
    <property type="entry name" value="GLUCOSE-6-PHOSPHATE ISOMERASE"/>
    <property type="match status" value="1"/>
</dbReference>
<dbReference type="CDD" id="cd05016">
    <property type="entry name" value="SIS_PGI_2"/>
    <property type="match status" value="1"/>
</dbReference>
<dbReference type="Proteomes" id="UP000274661">
    <property type="component" value="Unassembled WGS sequence"/>
</dbReference>
<dbReference type="Gene3D" id="1.10.1390.10">
    <property type="match status" value="1"/>
</dbReference>
<evidence type="ECO:0000256" key="5">
    <source>
        <dbReference type="ARBA" id="ARBA00023235"/>
    </source>
</evidence>
<dbReference type="GO" id="GO:0006094">
    <property type="term" value="P:gluconeogenesis"/>
    <property type="evidence" value="ECO:0007669"/>
    <property type="project" value="UniProtKB-UniRule"/>
</dbReference>
<dbReference type="PROSITE" id="PS00765">
    <property type="entry name" value="P_GLUCOSE_ISOMERASE_1"/>
    <property type="match status" value="1"/>
</dbReference>
<comment type="subcellular location">
    <subcellularLocation>
        <location evidence="7">Cytoplasm</location>
    </subcellularLocation>
</comment>
<evidence type="ECO:0000256" key="1">
    <source>
        <dbReference type="ARBA" id="ARBA00004926"/>
    </source>
</evidence>
<feature type="active site" evidence="7">
    <location>
        <position position="475"/>
    </location>
</feature>
<comment type="pathway">
    <text evidence="1 7 8">Carbohydrate degradation; glycolysis; D-glyceraldehyde 3-phosphate and glycerone phosphate from D-glucose: step 2/4.</text>
</comment>
<evidence type="ECO:0000256" key="4">
    <source>
        <dbReference type="ARBA" id="ARBA00023152"/>
    </source>
</evidence>
<comment type="caution">
    <text evidence="9">The sequence shown here is derived from an EMBL/GenBank/DDBJ whole genome shotgun (WGS) entry which is preliminary data.</text>
</comment>
<evidence type="ECO:0000313" key="10">
    <source>
        <dbReference type="Proteomes" id="UP000274661"/>
    </source>
</evidence>
<dbReference type="PROSITE" id="PS00174">
    <property type="entry name" value="P_GLUCOSE_ISOMERASE_2"/>
    <property type="match status" value="1"/>
</dbReference>
<dbReference type="InterPro" id="IPR046348">
    <property type="entry name" value="SIS_dom_sf"/>
</dbReference>
<name>A0A429VAI9_9SPHN</name>
<accession>A0A429VAI9</accession>
<dbReference type="SUPFAM" id="SSF53697">
    <property type="entry name" value="SIS domain"/>
    <property type="match status" value="1"/>
</dbReference>
<dbReference type="UniPathway" id="UPA00109">
    <property type="reaction ID" value="UER00181"/>
</dbReference>
<evidence type="ECO:0000313" key="9">
    <source>
        <dbReference type="EMBL" id="RST30862.1"/>
    </source>
</evidence>
<dbReference type="InterPro" id="IPR023096">
    <property type="entry name" value="G6P_Isomerase_C"/>
</dbReference>
<dbReference type="GO" id="GO:0005829">
    <property type="term" value="C:cytosol"/>
    <property type="evidence" value="ECO:0007669"/>
    <property type="project" value="TreeGrafter"/>
</dbReference>
<feature type="active site" description="Proton donor" evidence="7">
    <location>
        <position position="334"/>
    </location>
</feature>
<evidence type="ECO:0000256" key="8">
    <source>
        <dbReference type="RuleBase" id="RU000612"/>
    </source>
</evidence>
<keyword evidence="10" id="KW-1185">Reference proteome</keyword>
<keyword evidence="3 7" id="KW-0312">Gluconeogenesis</keyword>
<proteinExistence type="inferred from homology"/>
<dbReference type="GO" id="GO:0051156">
    <property type="term" value="P:glucose 6-phosphate metabolic process"/>
    <property type="evidence" value="ECO:0007669"/>
    <property type="project" value="TreeGrafter"/>
</dbReference>
<dbReference type="GO" id="GO:0048029">
    <property type="term" value="F:monosaccharide binding"/>
    <property type="evidence" value="ECO:0007669"/>
    <property type="project" value="TreeGrafter"/>
</dbReference>
<keyword evidence="4 7" id="KW-0324">Glycolysis</keyword>